<evidence type="ECO:0000313" key="4">
    <source>
        <dbReference type="EMBL" id="BBY12805.1"/>
    </source>
</evidence>
<keyword evidence="2" id="KW-0378">Hydrolase</keyword>
<feature type="domain" description="Nudix hydrolase" evidence="3">
    <location>
        <begin position="22"/>
        <end position="147"/>
    </location>
</feature>
<dbReference type="InterPro" id="IPR020084">
    <property type="entry name" value="NUDIX_hydrolase_CS"/>
</dbReference>
<dbReference type="SUPFAM" id="SSF55811">
    <property type="entry name" value="Nudix"/>
    <property type="match status" value="1"/>
</dbReference>
<evidence type="ECO:0000259" key="3">
    <source>
        <dbReference type="PROSITE" id="PS51462"/>
    </source>
</evidence>
<dbReference type="EMBL" id="AP022584">
    <property type="protein sequence ID" value="BBY12805.1"/>
    <property type="molecule type" value="Genomic_DNA"/>
</dbReference>
<reference evidence="4 5" key="1">
    <citation type="journal article" date="2019" name="Emerg. Microbes Infect.">
        <title>Comprehensive subspecies identification of 175 nontuberculous mycobacteria species based on 7547 genomic profiles.</title>
        <authorList>
            <person name="Matsumoto Y."/>
            <person name="Kinjo T."/>
            <person name="Motooka D."/>
            <person name="Nabeya D."/>
            <person name="Jung N."/>
            <person name="Uechi K."/>
            <person name="Horii T."/>
            <person name="Iida T."/>
            <person name="Fujita J."/>
            <person name="Nakamura S."/>
        </authorList>
    </citation>
    <scope>NUCLEOTIDE SEQUENCE [LARGE SCALE GENOMIC DNA]</scope>
    <source>
        <strain evidence="4 5">JCM 17324</strain>
    </source>
</reference>
<sequence length="165" mass="18493">MTSLPYSAPGRRSITTSLKDPPVELRCAVAVVRGDAVLLVQRPDRGDWVLPGGRPHPQEGLASCARRETREETGLDVFPNRCALVLEVNDPVTRRRVVEVVFIAEEFDTASQPAGEAGRPPAWVRWDQLKTLTLHPPIAGFLPDLRRGGYARYLGNMWRPDWDDR</sequence>
<dbReference type="InterPro" id="IPR015797">
    <property type="entry name" value="NUDIX_hydrolase-like_dom_sf"/>
</dbReference>
<dbReference type="InterPro" id="IPR000086">
    <property type="entry name" value="NUDIX_hydrolase_dom"/>
</dbReference>
<evidence type="ECO:0000313" key="5">
    <source>
        <dbReference type="Proteomes" id="UP000466831"/>
    </source>
</evidence>
<evidence type="ECO:0000256" key="1">
    <source>
        <dbReference type="ARBA" id="ARBA00001946"/>
    </source>
</evidence>
<proteinExistence type="predicted"/>
<gene>
    <name evidence="4" type="ORF">MMARJ_35450</name>
</gene>
<organism evidence="4 5">
    <name type="scientific">Mycobacterium marseillense</name>
    <dbReference type="NCBI Taxonomy" id="701042"/>
    <lineage>
        <taxon>Bacteria</taxon>
        <taxon>Bacillati</taxon>
        <taxon>Actinomycetota</taxon>
        <taxon>Actinomycetes</taxon>
        <taxon>Mycobacteriales</taxon>
        <taxon>Mycobacteriaceae</taxon>
        <taxon>Mycobacterium</taxon>
        <taxon>Mycobacterium avium complex (MAC)</taxon>
    </lineage>
</organism>
<dbReference type="PROSITE" id="PS51462">
    <property type="entry name" value="NUDIX"/>
    <property type="match status" value="1"/>
</dbReference>
<keyword evidence="5" id="KW-1185">Reference proteome</keyword>
<dbReference type="PANTHER" id="PTHR43046">
    <property type="entry name" value="GDP-MANNOSE MANNOSYL HYDROLASE"/>
    <property type="match status" value="1"/>
</dbReference>
<comment type="cofactor">
    <cofactor evidence="1">
        <name>Mg(2+)</name>
        <dbReference type="ChEBI" id="CHEBI:18420"/>
    </cofactor>
</comment>
<name>A0ABN5ZVZ6_9MYCO</name>
<dbReference type="PANTHER" id="PTHR43046:SF16">
    <property type="entry name" value="ADP-RIBOSE PYROPHOSPHATASE YJHB-RELATED"/>
    <property type="match status" value="1"/>
</dbReference>
<dbReference type="Pfam" id="PF00293">
    <property type="entry name" value="NUDIX"/>
    <property type="match status" value="1"/>
</dbReference>
<dbReference type="Gene3D" id="3.90.79.10">
    <property type="entry name" value="Nucleoside Triphosphate Pyrophosphohydrolase"/>
    <property type="match status" value="1"/>
</dbReference>
<evidence type="ECO:0000256" key="2">
    <source>
        <dbReference type="ARBA" id="ARBA00022801"/>
    </source>
</evidence>
<dbReference type="Proteomes" id="UP000466831">
    <property type="component" value="Chromosome"/>
</dbReference>
<protein>
    <recommendedName>
        <fullName evidence="3">Nudix hydrolase domain-containing protein</fullName>
    </recommendedName>
</protein>
<dbReference type="PROSITE" id="PS00893">
    <property type="entry name" value="NUDIX_BOX"/>
    <property type="match status" value="1"/>
</dbReference>
<accession>A0ABN5ZVZ6</accession>